<comment type="caution">
    <text evidence="11">The sequence shown here is derived from an EMBL/GenBank/DDBJ whole genome shotgun (WGS) entry which is preliminary data.</text>
</comment>
<dbReference type="OrthoDB" id="2276409at2"/>
<keyword evidence="4 9" id="KW-0812">Transmembrane</keyword>
<protein>
    <recommendedName>
        <fullName evidence="8">Multidrug efflux pump Tap</fullName>
    </recommendedName>
</protein>
<evidence type="ECO:0000259" key="10">
    <source>
        <dbReference type="PROSITE" id="PS50850"/>
    </source>
</evidence>
<name>A0A3M8AXJ4_9BACL</name>
<evidence type="ECO:0000256" key="6">
    <source>
        <dbReference type="ARBA" id="ARBA00023136"/>
    </source>
</evidence>
<keyword evidence="12" id="KW-1185">Reference proteome</keyword>
<gene>
    <name evidence="11" type="ORF">EDM57_14185</name>
</gene>
<feature type="transmembrane region" description="Helical" evidence="9">
    <location>
        <begin position="320"/>
        <end position="338"/>
    </location>
</feature>
<feature type="transmembrane region" description="Helical" evidence="9">
    <location>
        <begin position="292"/>
        <end position="314"/>
    </location>
</feature>
<evidence type="ECO:0000256" key="1">
    <source>
        <dbReference type="ARBA" id="ARBA00004651"/>
    </source>
</evidence>
<evidence type="ECO:0000256" key="5">
    <source>
        <dbReference type="ARBA" id="ARBA00022989"/>
    </source>
</evidence>
<feature type="domain" description="Major facilitator superfamily (MFS) profile" evidence="10">
    <location>
        <begin position="230"/>
        <end position="420"/>
    </location>
</feature>
<sequence>MKELWRQQPFRMYWLGMFLSGLGDQFGWMGLTWFVMKKTGSSAAMGGVVLAYMLPAVFAGLVAGVLLDRFDRRKLIVLDNVARGLIFLALVTLLQVDHVPLFWVYVLIVMAGTLSPLSTAGAQTLLPRLVADKGHLIKANGLMESQWQIHYMFGPALAGVLIGLIGEANVLLIDALSFFACALCFWRLPKERTKSALPESAAQPAQIGQFLHSLFTDMKTGYRYLFGKKQMVALVLFTFLFNMSYGPIEVALPLYANQELPGGSVALGMLWSSLAVGALLGSLFFSTISWRIPLGVTLAGIIVLWGMTTMPLALFSRLEVAMIAMALAGFSFSPYNIMYRSYLQREVPDALLGRVMTSIRTITGTGMPAGAAVSGVLIPALGVQGLFGAAAAVCIVCGLAAFRVLRDLDKPSLAVEERGD</sequence>
<dbReference type="PANTHER" id="PTHR23513">
    <property type="entry name" value="INTEGRAL MEMBRANE EFFLUX PROTEIN-RELATED"/>
    <property type="match status" value="1"/>
</dbReference>
<evidence type="ECO:0000256" key="3">
    <source>
        <dbReference type="ARBA" id="ARBA00022475"/>
    </source>
</evidence>
<dbReference type="InterPro" id="IPR011701">
    <property type="entry name" value="MFS"/>
</dbReference>
<feature type="transmembrane region" description="Helical" evidence="9">
    <location>
        <begin position="232"/>
        <end position="256"/>
    </location>
</feature>
<feature type="transmembrane region" description="Helical" evidence="9">
    <location>
        <begin position="12"/>
        <end position="36"/>
    </location>
</feature>
<evidence type="ECO:0000256" key="2">
    <source>
        <dbReference type="ARBA" id="ARBA00022448"/>
    </source>
</evidence>
<keyword evidence="2" id="KW-0813">Transport</keyword>
<dbReference type="InterPro" id="IPR036259">
    <property type="entry name" value="MFS_trans_sf"/>
</dbReference>
<dbReference type="SUPFAM" id="SSF103473">
    <property type="entry name" value="MFS general substrate transporter"/>
    <property type="match status" value="1"/>
</dbReference>
<evidence type="ECO:0000313" key="12">
    <source>
        <dbReference type="Proteomes" id="UP000268829"/>
    </source>
</evidence>
<comment type="similarity">
    <text evidence="7">Belongs to the major facilitator superfamily. Drug:H(+) antiporter-3 (DHA3) (TC 2.A.1.21) family.</text>
</comment>
<keyword evidence="5 9" id="KW-1133">Transmembrane helix</keyword>
<reference evidence="11 12" key="1">
    <citation type="submission" date="2018-10" db="EMBL/GenBank/DDBJ databases">
        <title>Phylogenomics of Brevibacillus.</title>
        <authorList>
            <person name="Dunlap C."/>
        </authorList>
    </citation>
    <scope>NUCLEOTIDE SEQUENCE [LARGE SCALE GENOMIC DNA]</scope>
    <source>
        <strain evidence="11 12">DSM 100115</strain>
    </source>
</reference>
<dbReference type="AlphaFoldDB" id="A0A3M8AXJ4"/>
<dbReference type="EMBL" id="RHHS01000032">
    <property type="protein sequence ID" value="RNB55889.1"/>
    <property type="molecule type" value="Genomic_DNA"/>
</dbReference>
<dbReference type="InterPro" id="IPR020846">
    <property type="entry name" value="MFS_dom"/>
</dbReference>
<feature type="transmembrane region" description="Helical" evidence="9">
    <location>
        <begin position="42"/>
        <end position="63"/>
    </location>
</feature>
<dbReference type="GO" id="GO:0005886">
    <property type="term" value="C:plasma membrane"/>
    <property type="evidence" value="ECO:0007669"/>
    <property type="project" value="UniProtKB-SubCell"/>
</dbReference>
<evidence type="ECO:0000313" key="11">
    <source>
        <dbReference type="EMBL" id="RNB55889.1"/>
    </source>
</evidence>
<comment type="subcellular location">
    <subcellularLocation>
        <location evidence="1">Cell membrane</location>
        <topology evidence="1">Multi-pass membrane protein</topology>
    </subcellularLocation>
</comment>
<keyword evidence="6 9" id="KW-0472">Membrane</keyword>
<feature type="transmembrane region" description="Helical" evidence="9">
    <location>
        <begin position="386"/>
        <end position="405"/>
    </location>
</feature>
<dbReference type="PROSITE" id="PS50850">
    <property type="entry name" value="MFS"/>
    <property type="match status" value="1"/>
</dbReference>
<dbReference type="PANTHER" id="PTHR23513:SF9">
    <property type="entry name" value="ENTEROBACTIN EXPORTER ENTS"/>
    <property type="match status" value="1"/>
</dbReference>
<dbReference type="Gene3D" id="1.20.1250.20">
    <property type="entry name" value="MFS general substrate transporter like domains"/>
    <property type="match status" value="1"/>
</dbReference>
<feature type="transmembrane region" description="Helical" evidence="9">
    <location>
        <begin position="147"/>
        <end position="165"/>
    </location>
</feature>
<dbReference type="Pfam" id="PF07690">
    <property type="entry name" value="MFS_1"/>
    <property type="match status" value="1"/>
</dbReference>
<feature type="transmembrane region" description="Helical" evidence="9">
    <location>
        <begin position="262"/>
        <end position="285"/>
    </location>
</feature>
<evidence type="ECO:0000256" key="7">
    <source>
        <dbReference type="ARBA" id="ARBA00038075"/>
    </source>
</evidence>
<feature type="transmembrane region" description="Helical" evidence="9">
    <location>
        <begin position="359"/>
        <end position="380"/>
    </location>
</feature>
<evidence type="ECO:0000256" key="8">
    <source>
        <dbReference type="ARBA" id="ARBA00040914"/>
    </source>
</evidence>
<dbReference type="Proteomes" id="UP000268829">
    <property type="component" value="Unassembled WGS sequence"/>
</dbReference>
<dbReference type="CDD" id="cd06173">
    <property type="entry name" value="MFS_MefA_like"/>
    <property type="match status" value="1"/>
</dbReference>
<evidence type="ECO:0000256" key="9">
    <source>
        <dbReference type="SAM" id="Phobius"/>
    </source>
</evidence>
<keyword evidence="3" id="KW-1003">Cell membrane</keyword>
<evidence type="ECO:0000256" key="4">
    <source>
        <dbReference type="ARBA" id="ARBA00022692"/>
    </source>
</evidence>
<proteinExistence type="inferred from homology"/>
<dbReference type="GO" id="GO:0022857">
    <property type="term" value="F:transmembrane transporter activity"/>
    <property type="evidence" value="ECO:0007669"/>
    <property type="project" value="InterPro"/>
</dbReference>
<organism evidence="11 12">
    <name type="scientific">Brevibacillus gelatini</name>
    <dbReference type="NCBI Taxonomy" id="1655277"/>
    <lineage>
        <taxon>Bacteria</taxon>
        <taxon>Bacillati</taxon>
        <taxon>Bacillota</taxon>
        <taxon>Bacilli</taxon>
        <taxon>Bacillales</taxon>
        <taxon>Paenibacillaceae</taxon>
        <taxon>Brevibacillus</taxon>
    </lineage>
</organism>
<accession>A0A3M8AXJ4</accession>
<dbReference type="RefSeq" id="WP_122905381.1">
    <property type="nucleotide sequence ID" value="NZ_RHHS01000032.1"/>
</dbReference>